<keyword evidence="2" id="KW-1185">Reference proteome</keyword>
<gene>
    <name evidence="1" type="ORF">CHU92_00925</name>
</gene>
<protein>
    <recommendedName>
        <fullName evidence="3">Carboxypeptidase-like regulatory domain-containing protein</fullName>
    </recommendedName>
</protein>
<proteinExistence type="predicted"/>
<organism evidence="1 2">
    <name type="scientific">Flavobacterium cyanobacteriorum</name>
    <dbReference type="NCBI Taxonomy" id="2022802"/>
    <lineage>
        <taxon>Bacteria</taxon>
        <taxon>Pseudomonadati</taxon>
        <taxon>Bacteroidota</taxon>
        <taxon>Flavobacteriia</taxon>
        <taxon>Flavobacteriales</taxon>
        <taxon>Flavobacteriaceae</taxon>
        <taxon>Flavobacterium</taxon>
    </lineage>
</organism>
<dbReference type="OrthoDB" id="1164445at2"/>
<dbReference type="AlphaFoldDB" id="A0A256A2Q7"/>
<accession>A0A256A2Q7</accession>
<sequence length="334" mass="38710">MKLKIIFLVVICFLNGYSQNQKYIVKDSLTNEVIEFVGINFLNNVGVYTGSNGEFYADPSRTPKIIISHLSYEEKIVQLYKSDNIIYLTPKVINLNEIVIENKKLKKQFIDINTSNKNTKNFSGFGTYGYQLAVLIKPIDTLKNYYLDQISLPINVDKLWMSINNMKEVPNALVRINFSINSNNKPSDSLFNYLEYILLNKKTYKEGFVYHKMKTRISVPKEGLFCILTLLGETDLKGNLIVEKPTYKSYNLGKEIIFFKYLPIQIPLQKENEEQNSFSRSYFNKEDNAYGNVTPLIAVPSSLTSKERASYIREKSEELGRFSVPIKYTLYYYD</sequence>
<evidence type="ECO:0000313" key="2">
    <source>
        <dbReference type="Proteomes" id="UP000216605"/>
    </source>
</evidence>
<name>A0A256A2Q7_9FLAO</name>
<evidence type="ECO:0008006" key="3">
    <source>
        <dbReference type="Google" id="ProtNLM"/>
    </source>
</evidence>
<dbReference type="Proteomes" id="UP000216605">
    <property type="component" value="Unassembled WGS sequence"/>
</dbReference>
<evidence type="ECO:0000313" key="1">
    <source>
        <dbReference type="EMBL" id="OYQ47921.1"/>
    </source>
</evidence>
<dbReference type="EMBL" id="NOXV01000085">
    <property type="protein sequence ID" value="OYQ47921.1"/>
    <property type="molecule type" value="Genomic_DNA"/>
</dbReference>
<dbReference type="RefSeq" id="WP_094411682.1">
    <property type="nucleotide sequence ID" value="NZ_NOXV01000085.1"/>
</dbReference>
<reference evidence="1 2" key="1">
    <citation type="submission" date="2017-07" db="EMBL/GenBank/DDBJ databases">
        <title>Flavobacterium cyanobacteriorum sp. nov., isolated from cyanobacterial aggregates in a eutrophic lake.</title>
        <authorList>
            <person name="Cai H."/>
        </authorList>
    </citation>
    <scope>NUCLEOTIDE SEQUENCE [LARGE SCALE GENOMIC DNA]</scope>
    <source>
        <strain evidence="1 2">TH021</strain>
    </source>
</reference>
<comment type="caution">
    <text evidence="1">The sequence shown here is derived from an EMBL/GenBank/DDBJ whole genome shotgun (WGS) entry which is preliminary data.</text>
</comment>